<dbReference type="PANTHER" id="PTHR14002">
    <property type="entry name" value="ENDOGLIN/TGF-BETA RECEPTOR TYPE III"/>
    <property type="match status" value="1"/>
</dbReference>
<dbReference type="EMBL" id="NBAG03000265">
    <property type="protein sequence ID" value="PNI55722.1"/>
    <property type="molecule type" value="Genomic_DNA"/>
</dbReference>
<feature type="domain" description="EGF-like" evidence="10">
    <location>
        <begin position="435"/>
        <end position="480"/>
    </location>
</feature>
<dbReference type="Gene3D" id="2.60.40.4100">
    <property type="entry name" value="Zona pellucida, ZP-C domain"/>
    <property type="match status" value="1"/>
</dbReference>
<evidence type="ECO:0000256" key="5">
    <source>
        <dbReference type="ARBA" id="ARBA00023180"/>
    </source>
</evidence>
<protein>
    <submittedName>
        <fullName evidence="15">UMODL1 isoform 1</fullName>
    </submittedName>
</protein>
<dbReference type="AlphaFoldDB" id="A0A2J8M881"/>
<evidence type="ECO:0000259" key="9">
    <source>
        <dbReference type="PROSITE" id="PS50024"/>
    </source>
</evidence>
<feature type="domain" description="EGF-like" evidence="10">
    <location>
        <begin position="825"/>
        <end position="866"/>
    </location>
</feature>
<dbReference type="SMART" id="SM00217">
    <property type="entry name" value="WAP"/>
    <property type="match status" value="1"/>
</dbReference>
<dbReference type="CDD" id="cd00063">
    <property type="entry name" value="FN3"/>
    <property type="match status" value="1"/>
</dbReference>
<dbReference type="InterPro" id="IPR000742">
    <property type="entry name" value="EGF"/>
</dbReference>
<dbReference type="InterPro" id="IPR036645">
    <property type="entry name" value="Elafin-like_sf"/>
</dbReference>
<accession>A0A2J8M881</accession>
<sequence>MVYRTQYLVVEVPESRNMTDCCEGYEQLGLYCVLPLNQSRQFTSRPGVCPAEGPEPSTSPCSLDTDCPGLEKCCPWSGGRCCMAPAPQAPERDPVGSWYNVTILVKMDFKELQQVDPRLLNHMRLLHSLVTSALQPMASTVHHLHSAPGDASTTVSRLLLGLPRPLPVANVSTLLGAIAKRVYEVISVQVQDVNECFYEELNACSGRELCANLEGSYRCVCHQEAPATSPRKLNLEWEDCPPVSDYVVLNVTSDSFQVSWRLNSTQNHTFHVRVYRGMELLRSARTQSQALAVAGLEAGVLYRVKTSYQGCGADVSTTLTVKTNAQVFEVTIKIVNHNLTEKLLNRSSVEYQDFSRQLLHEVESSFPPAVSDLYRSGKLRMQIVSLQAGSVVVRLKLTVQDPGFPMGISTLAPLLQPLLASTVFQIDWQGTRVQDWDECVDSAEHDCSPAAWCINLEGSYTCQCRTTRDATPSRAGRACEGDLVSPTGGGLSAATGVTVPGLGTGTAAPGLENFTLSPSRGHPQGTPAAGQAWTPEPSPRRGGSSVVVYDRNNTGKGVEQELQGNSTMEPPSWPSRTEDPTGHVMWHATRSTRETLLNPTWLRNEDSGLSGSVDLPLTSTLTALKTPACVPVSIGRIMVSNVTSTGFHLAWEADLAMDSTFQLTLTSTWSPAVVLETWNTSVTLSGLEPGVLHLVEIMAKACGKEGARAHLKVRTAARKLIGKVRIKNVRYSESFRNASSQECRDFLELFFRTVRGSLPATMCQHMDAGGVRMEVIGVTNGSVVVEFHLLIIADVDVQEVSAAFLTAFQTAPLLEVIRGDTFIQDYDECERKEDDCVPGTSCRNTLGSFTCSCEGGAPDFPVEYSERPCEGDSPGNETWATSPERPLTTAGTKAAFVQGTSPTPQGLPQRLNLTAAVRVLCEIEKVVVAIQKRFLQQESIPESSLYLSHPSCNVSHSNGTHVLLEAGWNECGTLMQSNMTNTVVRTTLRNDLSQEGIIHHLKILSPIYCAFQNDLLTSSGFTLEWGVYAIIEDLHGAGNFVTEMQLFIGDSPIPQNYSVSASDDVRIEVGLYRQKSNLKVVLTECWATPSSNARDPVTFSFINNSCPVPNTYTNMIENGNSNKAQFKLRVFSFINNSIVYLHCKLRICMESPGATCKINCNNFRLLQNSETSATHQMSWGPLIRSEGEPPHAEAGLGAGYVVLIVVAIFVLVAGTATLLIMRYQRMNGRYNFKIQSNNFSYQVFYE</sequence>
<evidence type="ECO:0000259" key="10">
    <source>
        <dbReference type="PROSITE" id="PS50026"/>
    </source>
</evidence>
<evidence type="ECO:0000256" key="1">
    <source>
        <dbReference type="ARBA" id="ARBA00022536"/>
    </source>
</evidence>
<dbReference type="GO" id="GO:0030414">
    <property type="term" value="F:peptidase inhibitor activity"/>
    <property type="evidence" value="ECO:0007669"/>
    <property type="project" value="InterPro"/>
</dbReference>
<feature type="region of interest" description="Disordered" evidence="7">
    <location>
        <begin position="518"/>
        <end position="580"/>
    </location>
</feature>
<dbReference type="SMART" id="SM00241">
    <property type="entry name" value="ZP"/>
    <property type="match status" value="1"/>
</dbReference>
<dbReference type="Gene3D" id="2.10.25.10">
    <property type="entry name" value="Laminin"/>
    <property type="match status" value="3"/>
</dbReference>
<evidence type="ECO:0000313" key="15">
    <source>
        <dbReference type="EMBL" id="PNI55722.1"/>
    </source>
</evidence>
<dbReference type="Pfam" id="PF01390">
    <property type="entry name" value="SEA"/>
    <property type="match status" value="1"/>
</dbReference>
<keyword evidence="8" id="KW-1133">Transmembrane helix</keyword>
<feature type="transmembrane region" description="Helical" evidence="8">
    <location>
        <begin position="1198"/>
        <end position="1221"/>
    </location>
</feature>
<name>A0A2J8M881_PANTR</name>
<dbReference type="CDD" id="cd00054">
    <property type="entry name" value="EGF_CA"/>
    <property type="match status" value="3"/>
</dbReference>
<feature type="domain" description="EMI" evidence="13">
    <location>
        <begin position="1"/>
        <end position="34"/>
    </location>
</feature>
<dbReference type="PROSITE" id="PS51390">
    <property type="entry name" value="WAP"/>
    <property type="match status" value="1"/>
</dbReference>
<dbReference type="PROSITE" id="PS50024">
    <property type="entry name" value="SEA"/>
    <property type="match status" value="2"/>
</dbReference>
<keyword evidence="2" id="KW-0732">Signal</keyword>
<evidence type="ECO:0000259" key="12">
    <source>
        <dbReference type="PROSITE" id="PS51034"/>
    </source>
</evidence>
<dbReference type="Pfam" id="PF00095">
    <property type="entry name" value="WAP"/>
    <property type="match status" value="1"/>
</dbReference>
<dbReference type="PROSITE" id="PS01187">
    <property type="entry name" value="EGF_CA"/>
    <property type="match status" value="3"/>
</dbReference>
<feature type="domain" description="ZP" evidence="12">
    <location>
        <begin position="920"/>
        <end position="1163"/>
    </location>
</feature>
<feature type="domain" description="Fibronectin type-III" evidence="11">
    <location>
        <begin position="630"/>
        <end position="719"/>
    </location>
</feature>
<dbReference type="InterPro" id="IPR003961">
    <property type="entry name" value="FN3_dom"/>
</dbReference>
<dbReference type="GO" id="GO:0005576">
    <property type="term" value="C:extracellular region"/>
    <property type="evidence" value="ECO:0007669"/>
    <property type="project" value="InterPro"/>
</dbReference>
<evidence type="ECO:0000259" key="14">
    <source>
        <dbReference type="PROSITE" id="PS51390"/>
    </source>
</evidence>
<evidence type="ECO:0000256" key="2">
    <source>
        <dbReference type="ARBA" id="ARBA00022729"/>
    </source>
</evidence>
<dbReference type="SUPFAM" id="SSF57184">
    <property type="entry name" value="Growth factor receptor domain"/>
    <property type="match status" value="1"/>
</dbReference>
<dbReference type="InterPro" id="IPR001881">
    <property type="entry name" value="EGF-like_Ca-bd_dom"/>
</dbReference>
<dbReference type="FunFam" id="2.10.25.10:FF:000038">
    <property type="entry name" value="Fibrillin 2"/>
    <property type="match status" value="1"/>
</dbReference>
<dbReference type="SUPFAM" id="SSF49265">
    <property type="entry name" value="Fibronectin type III"/>
    <property type="match status" value="1"/>
</dbReference>
<keyword evidence="5" id="KW-0325">Glycoprotein</keyword>
<dbReference type="InterPro" id="IPR036116">
    <property type="entry name" value="FN3_sf"/>
</dbReference>
<dbReference type="PROSITE" id="PS51034">
    <property type="entry name" value="ZP_2"/>
    <property type="match status" value="1"/>
</dbReference>
<keyword evidence="1 6" id="KW-0245">EGF-like domain</keyword>
<evidence type="ECO:0000256" key="3">
    <source>
        <dbReference type="ARBA" id="ARBA00022737"/>
    </source>
</evidence>
<dbReference type="Proteomes" id="UP000236370">
    <property type="component" value="Unassembled WGS sequence"/>
</dbReference>
<comment type="caution">
    <text evidence="6">Lacks conserved residue(s) required for the propagation of feature annotation.</text>
</comment>
<dbReference type="InterPro" id="IPR011489">
    <property type="entry name" value="EMI_domain"/>
</dbReference>
<dbReference type="InterPro" id="IPR000152">
    <property type="entry name" value="EGF-type_Asp/Asn_hydroxyl_site"/>
</dbReference>
<feature type="region of interest" description="Disordered" evidence="7">
    <location>
        <begin position="866"/>
        <end position="885"/>
    </location>
</feature>
<keyword evidence="4" id="KW-1015">Disulfide bond</keyword>
<keyword evidence="3" id="KW-0677">Repeat</keyword>
<dbReference type="InterPro" id="IPR042235">
    <property type="entry name" value="ZP-C_dom"/>
</dbReference>
<dbReference type="SMART" id="SM00179">
    <property type="entry name" value="EGF_CA"/>
    <property type="match status" value="3"/>
</dbReference>
<dbReference type="Pfam" id="PF23344">
    <property type="entry name" value="ZP-N"/>
    <property type="match status" value="1"/>
</dbReference>
<evidence type="ECO:0000259" key="11">
    <source>
        <dbReference type="PROSITE" id="PS50853"/>
    </source>
</evidence>
<dbReference type="InterPro" id="IPR049883">
    <property type="entry name" value="NOTCH1_EGF-like"/>
</dbReference>
<evidence type="ECO:0000256" key="7">
    <source>
        <dbReference type="SAM" id="MobiDB-lite"/>
    </source>
</evidence>
<dbReference type="InterPro" id="IPR055356">
    <property type="entry name" value="ZP-N"/>
</dbReference>
<feature type="domain" description="SEA" evidence="9">
    <location>
        <begin position="324"/>
        <end position="438"/>
    </location>
</feature>
<evidence type="ECO:0000256" key="8">
    <source>
        <dbReference type="SAM" id="Phobius"/>
    </source>
</evidence>
<dbReference type="GO" id="GO:0005509">
    <property type="term" value="F:calcium ion binding"/>
    <property type="evidence" value="ECO:0007669"/>
    <property type="project" value="InterPro"/>
</dbReference>
<dbReference type="InterPro" id="IPR000082">
    <property type="entry name" value="SEA_dom"/>
</dbReference>
<dbReference type="PRINTS" id="PR00023">
    <property type="entry name" value="ZPELLUCIDA"/>
</dbReference>
<dbReference type="Pfam" id="PF00100">
    <property type="entry name" value="Zona_pellucida"/>
    <property type="match status" value="1"/>
</dbReference>
<dbReference type="SUPFAM" id="SSF57196">
    <property type="entry name" value="EGF/Laminin"/>
    <property type="match status" value="1"/>
</dbReference>
<evidence type="ECO:0000259" key="13">
    <source>
        <dbReference type="PROSITE" id="PS51041"/>
    </source>
</evidence>
<dbReference type="PROSITE" id="PS51041">
    <property type="entry name" value="EMI"/>
    <property type="match status" value="1"/>
</dbReference>
<dbReference type="Gene3D" id="2.60.40.10">
    <property type="entry name" value="Immunoglobulins"/>
    <property type="match status" value="1"/>
</dbReference>
<evidence type="ECO:0000256" key="4">
    <source>
        <dbReference type="ARBA" id="ARBA00023157"/>
    </source>
</evidence>
<dbReference type="PROSITE" id="PS50026">
    <property type="entry name" value="EGF_3"/>
    <property type="match status" value="2"/>
</dbReference>
<reference evidence="15 16" key="1">
    <citation type="submission" date="2017-12" db="EMBL/GenBank/DDBJ databases">
        <title>High-resolution comparative analysis of great ape genomes.</title>
        <authorList>
            <person name="Pollen A."/>
            <person name="Hastie A."/>
            <person name="Hormozdiari F."/>
            <person name="Dougherty M."/>
            <person name="Liu R."/>
            <person name="Chaisson M."/>
            <person name="Hoppe E."/>
            <person name="Hill C."/>
            <person name="Pang A."/>
            <person name="Hillier L."/>
            <person name="Baker C."/>
            <person name="Armstrong J."/>
            <person name="Shendure J."/>
            <person name="Paten B."/>
            <person name="Wilson R."/>
            <person name="Chao H."/>
            <person name="Schneider V."/>
            <person name="Ventura M."/>
            <person name="Kronenberg Z."/>
            <person name="Murali S."/>
            <person name="Gordon D."/>
            <person name="Cantsilieris S."/>
            <person name="Munson K."/>
            <person name="Nelson B."/>
            <person name="Raja A."/>
            <person name="Underwood J."/>
            <person name="Diekhans M."/>
            <person name="Fiddes I."/>
            <person name="Haussler D."/>
            <person name="Eichler E."/>
        </authorList>
    </citation>
    <scope>NUCLEOTIDE SEQUENCE [LARGE SCALE GENOMIC DNA]</scope>
    <source>
        <strain evidence="15">Yerkes chimp pedigree #C0471</strain>
    </source>
</reference>
<dbReference type="CDD" id="cd00199">
    <property type="entry name" value="WAP"/>
    <property type="match status" value="1"/>
</dbReference>
<dbReference type="GO" id="GO:0071944">
    <property type="term" value="C:cell periphery"/>
    <property type="evidence" value="ECO:0007669"/>
    <property type="project" value="UniProtKB-ARBA"/>
</dbReference>
<dbReference type="PROSITE" id="PS50853">
    <property type="entry name" value="FN3"/>
    <property type="match status" value="1"/>
</dbReference>
<dbReference type="SUPFAM" id="SSF57256">
    <property type="entry name" value="Elafin-like"/>
    <property type="match status" value="1"/>
</dbReference>
<feature type="domain" description="SEA" evidence="9">
    <location>
        <begin position="716"/>
        <end position="828"/>
    </location>
</feature>
<comment type="caution">
    <text evidence="15">The sequence shown here is derived from an EMBL/GenBank/DDBJ whole genome shotgun (WGS) entry which is preliminary data.</text>
</comment>
<dbReference type="Gene3D" id="4.10.75.10">
    <property type="entry name" value="Elafin-like"/>
    <property type="match status" value="1"/>
</dbReference>
<gene>
    <name evidence="15" type="ORF">CK820_G0022863</name>
</gene>
<dbReference type="InterPro" id="IPR008197">
    <property type="entry name" value="WAP_dom"/>
</dbReference>
<dbReference type="InterPro" id="IPR013783">
    <property type="entry name" value="Ig-like_fold"/>
</dbReference>
<dbReference type="PANTHER" id="PTHR14002:SF22">
    <property type="entry name" value="UROMODULIN-LIKE 1"/>
    <property type="match status" value="1"/>
</dbReference>
<proteinExistence type="predicted"/>
<dbReference type="Pfam" id="PF07645">
    <property type="entry name" value="EGF_CA"/>
    <property type="match status" value="3"/>
</dbReference>
<keyword evidence="8" id="KW-0812">Transmembrane</keyword>
<dbReference type="InterPro" id="IPR001507">
    <property type="entry name" value="ZP_dom"/>
</dbReference>
<dbReference type="SMART" id="SM00060">
    <property type="entry name" value="FN3"/>
    <property type="match status" value="2"/>
</dbReference>
<dbReference type="InterPro" id="IPR055355">
    <property type="entry name" value="ZP-C"/>
</dbReference>
<dbReference type="InterPro" id="IPR018097">
    <property type="entry name" value="EGF_Ca-bd_CS"/>
</dbReference>
<dbReference type="InterPro" id="IPR048290">
    <property type="entry name" value="ZP_chr"/>
</dbReference>
<dbReference type="Gene3D" id="2.60.40.3210">
    <property type="entry name" value="Zona pellucida, ZP-N domain"/>
    <property type="match status" value="1"/>
</dbReference>
<feature type="domain" description="WAP" evidence="14">
    <location>
        <begin position="42"/>
        <end position="86"/>
    </location>
</feature>
<organism evidence="15 16">
    <name type="scientific">Pan troglodytes</name>
    <name type="common">Chimpanzee</name>
    <dbReference type="NCBI Taxonomy" id="9598"/>
    <lineage>
        <taxon>Eukaryota</taxon>
        <taxon>Metazoa</taxon>
        <taxon>Chordata</taxon>
        <taxon>Craniata</taxon>
        <taxon>Vertebrata</taxon>
        <taxon>Euteleostomi</taxon>
        <taxon>Mammalia</taxon>
        <taxon>Eutheria</taxon>
        <taxon>Euarchontoglires</taxon>
        <taxon>Primates</taxon>
        <taxon>Haplorrhini</taxon>
        <taxon>Catarrhini</taxon>
        <taxon>Hominidae</taxon>
        <taxon>Pan</taxon>
    </lineage>
</organism>
<evidence type="ECO:0000313" key="16">
    <source>
        <dbReference type="Proteomes" id="UP000236370"/>
    </source>
</evidence>
<evidence type="ECO:0000256" key="6">
    <source>
        <dbReference type="PROSITE-ProRule" id="PRU00076"/>
    </source>
</evidence>
<keyword evidence="8" id="KW-0472">Membrane</keyword>
<dbReference type="InterPro" id="IPR009030">
    <property type="entry name" value="Growth_fac_rcpt_cys_sf"/>
</dbReference>
<dbReference type="PROSITE" id="PS00010">
    <property type="entry name" value="ASX_HYDROXYL"/>
    <property type="match status" value="2"/>
</dbReference>